<proteinExistence type="inferred from homology"/>
<comment type="caution">
    <text evidence="5">The sequence shown here is derived from an EMBL/GenBank/DDBJ whole genome shotgun (WGS) entry which is preliminary data.</text>
</comment>
<evidence type="ECO:0000259" key="4">
    <source>
        <dbReference type="SMART" id="SM00382"/>
    </source>
</evidence>
<dbReference type="VEuPathDB" id="TriTrypDB:TCDM_01441"/>
<keyword evidence="2" id="KW-0547">Nucleotide-binding</keyword>
<dbReference type="AlphaFoldDB" id="A0A2V2VK68"/>
<dbReference type="VEuPathDB" id="TriTrypDB:TCSYLVIO_003201"/>
<dbReference type="VEuPathDB" id="TriTrypDB:BCY84_00975"/>
<evidence type="ECO:0000256" key="2">
    <source>
        <dbReference type="RuleBase" id="RU003651"/>
    </source>
</evidence>
<evidence type="ECO:0000313" key="5">
    <source>
        <dbReference type="EMBL" id="PWU96544.1"/>
    </source>
</evidence>
<dbReference type="EMBL" id="PRFA01000018">
    <property type="protein sequence ID" value="PWU96544.1"/>
    <property type="molecule type" value="Genomic_DNA"/>
</dbReference>
<dbReference type="VEuPathDB" id="TriTrypDB:C3747_28g212"/>
<dbReference type="VEuPathDB" id="TriTrypDB:TcCLB.511751.220"/>
<protein>
    <recommendedName>
        <fullName evidence="4">AAA+ ATPase domain-containing protein</fullName>
    </recommendedName>
</protein>
<keyword evidence="2" id="KW-0067">ATP-binding</keyword>
<dbReference type="PANTHER" id="PTHR23070">
    <property type="entry name" value="BCS1 AAA-TYPE ATPASE"/>
    <property type="match status" value="1"/>
</dbReference>
<dbReference type="SMART" id="SM00382">
    <property type="entry name" value="AAA"/>
    <property type="match status" value="1"/>
</dbReference>
<feature type="domain" description="AAA+ ATPase" evidence="4">
    <location>
        <begin position="290"/>
        <end position="450"/>
    </location>
</feature>
<dbReference type="InterPro" id="IPR003960">
    <property type="entry name" value="ATPase_AAA_CS"/>
</dbReference>
<comment type="similarity">
    <text evidence="1">Belongs to the AAA ATPase family. BCS1 subfamily.</text>
</comment>
<dbReference type="InterPro" id="IPR003593">
    <property type="entry name" value="AAA+_ATPase"/>
</dbReference>
<dbReference type="GO" id="GO:0005524">
    <property type="term" value="F:ATP binding"/>
    <property type="evidence" value="ECO:0007669"/>
    <property type="project" value="UniProtKB-KW"/>
</dbReference>
<evidence type="ECO:0000256" key="1">
    <source>
        <dbReference type="ARBA" id="ARBA00007448"/>
    </source>
</evidence>
<dbReference type="Gene3D" id="3.40.50.300">
    <property type="entry name" value="P-loop containing nucleotide triphosphate hydrolases"/>
    <property type="match status" value="1"/>
</dbReference>
<dbReference type="GO" id="GO:0016887">
    <property type="term" value="F:ATP hydrolysis activity"/>
    <property type="evidence" value="ECO:0007669"/>
    <property type="project" value="InterPro"/>
</dbReference>
<dbReference type="VEuPathDB" id="TriTrypDB:C4B63_18g28"/>
<dbReference type="InterPro" id="IPR027417">
    <property type="entry name" value="P-loop_NTPase"/>
</dbReference>
<dbReference type="VEuPathDB" id="TriTrypDB:TcBrA4_0029500"/>
<evidence type="ECO:0000313" key="6">
    <source>
        <dbReference type="Proteomes" id="UP000246121"/>
    </source>
</evidence>
<reference evidence="5 6" key="1">
    <citation type="journal article" date="2018" name="Microb. Genom.">
        <title>Expanding an expanded genome: long-read sequencing of Trypanosoma cruzi.</title>
        <authorList>
            <person name="Berna L."/>
            <person name="Rodriguez M."/>
            <person name="Chiribao M.L."/>
            <person name="Parodi-Talice A."/>
            <person name="Pita S."/>
            <person name="Rijo G."/>
            <person name="Alvarez-Valin F."/>
            <person name="Robello C."/>
        </authorList>
    </citation>
    <scope>NUCLEOTIDE SEQUENCE [LARGE SCALE GENOMIC DNA]</scope>
    <source>
        <strain evidence="5 6">Dm28c</strain>
    </source>
</reference>
<gene>
    <name evidence="5" type="ORF">C4B63_18g28</name>
</gene>
<dbReference type="InterPro" id="IPR003959">
    <property type="entry name" value="ATPase_AAA_core"/>
</dbReference>
<keyword evidence="3" id="KW-0175">Coiled coil</keyword>
<dbReference type="VEuPathDB" id="TriTrypDB:TcCL_NonESM00600"/>
<sequence>MDAYTSLLNLNFMSAWRTGNSLIDMLIAMTIPFVSNWVARFFSVIWPAYVKKFIAWILPRDAEVIIQHGLTDRYQRAVDLTEGSVLQEAVERYISHELKPFYSSGEVVYNMVSHSDGPDRKTMAQVLEEDFRLFCRPLKESVRLGNGIAFFIRESEDETPSSSKGAVANGGGEKGGKLRTKARMREVFLREKSGGRDEGDKVLAFVQAALKWHVKSLEKTSTRKRYLYQPTRNKDALGGKDGALTRVLRYPLYDLKSFSSLFFPEKEKLIALIDQFESKTGRFAVPGFPHKLVLLLHGPPGTGKTSLVKAIAQHTGRHIFSIPLSQVRTNQELISCMHDQLFEVCKNRQFWKVSLRPEKLIYLLEDADATSDFMLKNKTKSTAKKSQGKQASCQPNKDALTTKGLLEAFGGILDAPKRIIVMTTNHIERLDSAIVRPGFVTMRLYMGKFTKEYAAQMVRHYYGPEAATEERLKCLKEVLQRASDTEVYFSPSELEQLCAEYEDIEELIEVLKKGSREEVF</sequence>
<dbReference type="VEuPathDB" id="TriTrypDB:TcG_02251"/>
<dbReference type="SUPFAM" id="SSF52540">
    <property type="entry name" value="P-loop containing nucleoside triphosphate hydrolases"/>
    <property type="match status" value="1"/>
</dbReference>
<dbReference type="VEuPathDB" id="TriTrypDB:TcYC6_0096540"/>
<dbReference type="Pfam" id="PF00004">
    <property type="entry name" value="AAA"/>
    <property type="match status" value="1"/>
</dbReference>
<dbReference type="VEuPathDB" id="TriTrypDB:ECC02_000284"/>
<accession>A0A2V2VK68</accession>
<dbReference type="InterPro" id="IPR050747">
    <property type="entry name" value="Mitochondrial_chaperone_BCS1"/>
</dbReference>
<dbReference type="PROSITE" id="PS00674">
    <property type="entry name" value="AAA"/>
    <property type="match status" value="1"/>
</dbReference>
<dbReference type="VEuPathDB" id="TriTrypDB:TcCLB.507021.100"/>
<dbReference type="Proteomes" id="UP000246121">
    <property type="component" value="Unassembled WGS sequence"/>
</dbReference>
<feature type="coiled-coil region" evidence="3">
    <location>
        <begin position="465"/>
        <end position="514"/>
    </location>
</feature>
<organism evidence="5 6">
    <name type="scientific">Trypanosoma cruzi</name>
    <dbReference type="NCBI Taxonomy" id="5693"/>
    <lineage>
        <taxon>Eukaryota</taxon>
        <taxon>Discoba</taxon>
        <taxon>Euglenozoa</taxon>
        <taxon>Kinetoplastea</taxon>
        <taxon>Metakinetoplastina</taxon>
        <taxon>Trypanosomatida</taxon>
        <taxon>Trypanosomatidae</taxon>
        <taxon>Trypanosoma</taxon>
        <taxon>Schizotrypanum</taxon>
    </lineage>
</organism>
<dbReference type="VEuPathDB" id="TriTrypDB:Tc_MARK_1911"/>
<name>A0A2V2VK68_TRYCR</name>
<evidence type="ECO:0000256" key="3">
    <source>
        <dbReference type="SAM" id="Coils"/>
    </source>
</evidence>